<feature type="compositionally biased region" description="Polar residues" evidence="1">
    <location>
        <begin position="16"/>
        <end position="26"/>
    </location>
</feature>
<reference evidence="2 3" key="3">
    <citation type="submission" date="2019-11" db="EMBL/GenBank/DDBJ databases">
        <title>A de novo genome assembly of a pear dwarfing rootstock.</title>
        <authorList>
            <person name="Wang F."/>
            <person name="Wang J."/>
            <person name="Li S."/>
            <person name="Zhang Y."/>
            <person name="Fang M."/>
            <person name="Ma L."/>
            <person name="Zhao Y."/>
            <person name="Jiang S."/>
        </authorList>
    </citation>
    <scope>NUCLEOTIDE SEQUENCE [LARGE SCALE GENOMIC DNA]</scope>
    <source>
        <strain evidence="2">S2</strain>
        <tissue evidence="2">Leaf</tissue>
    </source>
</reference>
<protein>
    <submittedName>
        <fullName evidence="2">Disease resistance protein</fullName>
    </submittedName>
</protein>
<feature type="region of interest" description="Disordered" evidence="1">
    <location>
        <begin position="1"/>
        <end position="26"/>
    </location>
</feature>
<evidence type="ECO:0000313" key="3">
    <source>
        <dbReference type="Proteomes" id="UP000327157"/>
    </source>
</evidence>
<accession>A0A5N5HNV7</accession>
<evidence type="ECO:0000313" key="2">
    <source>
        <dbReference type="EMBL" id="KAB2627921.1"/>
    </source>
</evidence>
<dbReference type="EMBL" id="SMOL01000148">
    <property type="protein sequence ID" value="KAB2627921.1"/>
    <property type="molecule type" value="Genomic_DNA"/>
</dbReference>
<dbReference type="AlphaFoldDB" id="A0A5N5HNV7"/>
<dbReference type="Proteomes" id="UP000327157">
    <property type="component" value="Chromosome 8"/>
</dbReference>
<gene>
    <name evidence="2" type="ORF">D8674_032716</name>
</gene>
<name>A0A5N5HNV7_9ROSA</name>
<comment type="caution">
    <text evidence="2">The sequence shown here is derived from an EMBL/GenBank/DDBJ whole genome shotgun (WGS) entry which is preliminary data.</text>
</comment>
<evidence type="ECO:0000256" key="1">
    <source>
        <dbReference type="SAM" id="MobiDB-lite"/>
    </source>
</evidence>
<sequence>MSGWNLSSREVRLGSGSISSSPFERTSTTRTIQLISVKPQTLGNCTIFCNDHKANIPIRFSVGDSIFYLLSL</sequence>
<organism evidence="2 3">
    <name type="scientific">Pyrus ussuriensis x Pyrus communis</name>
    <dbReference type="NCBI Taxonomy" id="2448454"/>
    <lineage>
        <taxon>Eukaryota</taxon>
        <taxon>Viridiplantae</taxon>
        <taxon>Streptophyta</taxon>
        <taxon>Embryophyta</taxon>
        <taxon>Tracheophyta</taxon>
        <taxon>Spermatophyta</taxon>
        <taxon>Magnoliopsida</taxon>
        <taxon>eudicotyledons</taxon>
        <taxon>Gunneridae</taxon>
        <taxon>Pentapetalae</taxon>
        <taxon>rosids</taxon>
        <taxon>fabids</taxon>
        <taxon>Rosales</taxon>
        <taxon>Rosaceae</taxon>
        <taxon>Amygdaloideae</taxon>
        <taxon>Maleae</taxon>
        <taxon>Pyrus</taxon>
    </lineage>
</organism>
<reference evidence="2 3" key="1">
    <citation type="submission" date="2019-09" db="EMBL/GenBank/DDBJ databases">
        <authorList>
            <person name="Ou C."/>
        </authorList>
    </citation>
    <scope>NUCLEOTIDE SEQUENCE [LARGE SCALE GENOMIC DNA]</scope>
    <source>
        <strain evidence="2">S2</strain>
        <tissue evidence="2">Leaf</tissue>
    </source>
</reference>
<proteinExistence type="predicted"/>
<keyword evidence="3" id="KW-1185">Reference proteome</keyword>
<reference evidence="3" key="2">
    <citation type="submission" date="2019-10" db="EMBL/GenBank/DDBJ databases">
        <title>A de novo genome assembly of a pear dwarfing rootstock.</title>
        <authorList>
            <person name="Wang F."/>
            <person name="Wang J."/>
            <person name="Li S."/>
            <person name="Zhang Y."/>
            <person name="Fang M."/>
            <person name="Ma L."/>
            <person name="Zhao Y."/>
            <person name="Jiang S."/>
        </authorList>
    </citation>
    <scope>NUCLEOTIDE SEQUENCE [LARGE SCALE GENOMIC DNA]</scope>
</reference>